<evidence type="ECO:0000313" key="3">
    <source>
        <dbReference type="Proteomes" id="UP000183945"/>
    </source>
</evidence>
<keyword evidence="1" id="KW-0472">Membrane</keyword>
<feature type="transmembrane region" description="Helical" evidence="1">
    <location>
        <begin position="73"/>
        <end position="92"/>
    </location>
</feature>
<keyword evidence="3" id="KW-1185">Reference proteome</keyword>
<accession>A0A1M5KBT6</accession>
<evidence type="ECO:0000313" key="2">
    <source>
        <dbReference type="EMBL" id="SHG50198.1"/>
    </source>
</evidence>
<feature type="transmembrane region" description="Helical" evidence="1">
    <location>
        <begin position="112"/>
        <end position="136"/>
    </location>
</feature>
<feature type="transmembrane region" description="Helical" evidence="1">
    <location>
        <begin position="46"/>
        <end position="66"/>
    </location>
</feature>
<dbReference type="Proteomes" id="UP000183945">
    <property type="component" value="Unassembled WGS sequence"/>
</dbReference>
<dbReference type="RefSeq" id="WP_072881058.1">
    <property type="nucleotide sequence ID" value="NZ_FQVT01000014.1"/>
</dbReference>
<name>A0A1M5KBT6_SALEC</name>
<keyword evidence="1" id="KW-1133">Transmembrane helix</keyword>
<reference evidence="3" key="1">
    <citation type="submission" date="2016-11" db="EMBL/GenBank/DDBJ databases">
        <authorList>
            <person name="Varghese N."/>
            <person name="Submissions S."/>
        </authorList>
    </citation>
    <scope>NUCLEOTIDE SEQUENCE [LARGE SCALE GENOMIC DNA]</scope>
    <source>
        <strain evidence="3">DSM 24579</strain>
    </source>
</reference>
<sequence>MSGKNLFSWIFAGLGLGIILFFLIILHSSFSGNGDSEQTLQALKHYQISIWCGWLLLTGASTYLRWTKGIHTLFIITYTSAFIAFLFFGYYLNLGVERNLWDIPNVYDKKLFFVILKNILLICGMTAFVHAAIWWFSKRWHRR</sequence>
<evidence type="ECO:0000256" key="1">
    <source>
        <dbReference type="SAM" id="Phobius"/>
    </source>
</evidence>
<dbReference type="AlphaFoldDB" id="A0A1M5KBT6"/>
<organism evidence="2 3">
    <name type="scientific">Salegentibacter echinorum</name>
    <dbReference type="NCBI Taxonomy" id="1073325"/>
    <lineage>
        <taxon>Bacteria</taxon>
        <taxon>Pseudomonadati</taxon>
        <taxon>Bacteroidota</taxon>
        <taxon>Flavobacteriia</taxon>
        <taxon>Flavobacteriales</taxon>
        <taxon>Flavobacteriaceae</taxon>
        <taxon>Salegentibacter</taxon>
    </lineage>
</organism>
<dbReference type="EMBL" id="FQVT01000014">
    <property type="protein sequence ID" value="SHG50198.1"/>
    <property type="molecule type" value="Genomic_DNA"/>
</dbReference>
<dbReference type="OrthoDB" id="1442506at2"/>
<gene>
    <name evidence="2" type="ORF">SAMN05444483_11414</name>
</gene>
<proteinExistence type="predicted"/>
<protein>
    <submittedName>
        <fullName evidence="2">Uncharacterized protein</fullName>
    </submittedName>
</protein>
<keyword evidence="1" id="KW-0812">Transmembrane</keyword>
<feature type="transmembrane region" description="Helical" evidence="1">
    <location>
        <begin position="7"/>
        <end position="26"/>
    </location>
</feature>